<dbReference type="EMBL" id="BMQK01000014">
    <property type="protein sequence ID" value="GGQ76225.1"/>
    <property type="molecule type" value="Genomic_DNA"/>
</dbReference>
<dbReference type="PANTHER" id="PTHR35526">
    <property type="entry name" value="ANTI-SIGMA-F FACTOR RSBW-RELATED"/>
    <property type="match status" value="1"/>
</dbReference>
<sequence length="180" mass="18690">MSRQWRIGPEKTGEGVTMGESSVRAVGWARCLPLSSGAKAARDWAWGHLETLGWPTSAPDTADAVLLAVSELVTNAHVHAHSAAQLMMTWDNRCLHIAVHDGSADLPAPQPPSGERPGGRGMFLVDALADGWEAQRCPHGKTVIACFRPPSASGEGGAGGCCAGLAGTGAAAGQDHDHRQ</sequence>
<dbReference type="PANTHER" id="PTHR35526:SF3">
    <property type="entry name" value="ANTI-SIGMA-F FACTOR RSBW"/>
    <property type="match status" value="1"/>
</dbReference>
<feature type="domain" description="Histidine kinase/HSP90-like ATPase" evidence="2">
    <location>
        <begin position="59"/>
        <end position="146"/>
    </location>
</feature>
<dbReference type="GO" id="GO:0004674">
    <property type="term" value="F:protein serine/threonine kinase activity"/>
    <property type="evidence" value="ECO:0007669"/>
    <property type="project" value="UniProtKB-KW"/>
</dbReference>
<name>A0A918BKS6_9ACTN</name>
<gene>
    <name evidence="3" type="ORF">GCM10010145_52490</name>
</gene>
<dbReference type="InterPro" id="IPR036890">
    <property type="entry name" value="HATPase_C_sf"/>
</dbReference>
<proteinExistence type="predicted"/>
<dbReference type="Proteomes" id="UP000620156">
    <property type="component" value="Unassembled WGS sequence"/>
</dbReference>
<evidence type="ECO:0000313" key="4">
    <source>
        <dbReference type="Proteomes" id="UP000620156"/>
    </source>
</evidence>
<dbReference type="AlphaFoldDB" id="A0A918BKS6"/>
<keyword evidence="1" id="KW-0418">Kinase</keyword>
<keyword evidence="1" id="KW-0723">Serine/threonine-protein kinase</keyword>
<organism evidence="3 4">
    <name type="scientific">Streptomyces ruber</name>
    <dbReference type="NCBI Taxonomy" id="83378"/>
    <lineage>
        <taxon>Bacteria</taxon>
        <taxon>Bacillati</taxon>
        <taxon>Actinomycetota</taxon>
        <taxon>Actinomycetes</taxon>
        <taxon>Kitasatosporales</taxon>
        <taxon>Streptomycetaceae</taxon>
        <taxon>Streptomyces</taxon>
    </lineage>
</organism>
<evidence type="ECO:0000259" key="2">
    <source>
        <dbReference type="Pfam" id="PF13581"/>
    </source>
</evidence>
<dbReference type="Gene3D" id="3.30.565.10">
    <property type="entry name" value="Histidine kinase-like ATPase, C-terminal domain"/>
    <property type="match status" value="1"/>
</dbReference>
<reference evidence="3" key="2">
    <citation type="submission" date="2020-09" db="EMBL/GenBank/DDBJ databases">
        <authorList>
            <person name="Sun Q."/>
            <person name="Ohkuma M."/>
        </authorList>
    </citation>
    <scope>NUCLEOTIDE SEQUENCE</scope>
    <source>
        <strain evidence="3">JCM 3131</strain>
    </source>
</reference>
<dbReference type="InterPro" id="IPR003594">
    <property type="entry name" value="HATPase_dom"/>
</dbReference>
<reference evidence="3" key="1">
    <citation type="journal article" date="2014" name="Int. J. Syst. Evol. Microbiol.">
        <title>Complete genome sequence of Corynebacterium casei LMG S-19264T (=DSM 44701T), isolated from a smear-ripened cheese.</title>
        <authorList>
            <consortium name="US DOE Joint Genome Institute (JGI-PGF)"/>
            <person name="Walter F."/>
            <person name="Albersmeier A."/>
            <person name="Kalinowski J."/>
            <person name="Ruckert C."/>
        </authorList>
    </citation>
    <scope>NUCLEOTIDE SEQUENCE</scope>
    <source>
        <strain evidence="3">JCM 3131</strain>
    </source>
</reference>
<keyword evidence="4" id="KW-1185">Reference proteome</keyword>
<dbReference type="InterPro" id="IPR050267">
    <property type="entry name" value="Anti-sigma-factor_SerPK"/>
</dbReference>
<keyword evidence="1" id="KW-0808">Transferase</keyword>
<dbReference type="CDD" id="cd16936">
    <property type="entry name" value="HATPase_RsbW-like"/>
    <property type="match status" value="1"/>
</dbReference>
<evidence type="ECO:0000256" key="1">
    <source>
        <dbReference type="ARBA" id="ARBA00022527"/>
    </source>
</evidence>
<dbReference type="SUPFAM" id="SSF55874">
    <property type="entry name" value="ATPase domain of HSP90 chaperone/DNA topoisomerase II/histidine kinase"/>
    <property type="match status" value="1"/>
</dbReference>
<dbReference type="Pfam" id="PF13581">
    <property type="entry name" value="HATPase_c_2"/>
    <property type="match status" value="1"/>
</dbReference>
<comment type="caution">
    <text evidence="3">The sequence shown here is derived from an EMBL/GenBank/DDBJ whole genome shotgun (WGS) entry which is preliminary data.</text>
</comment>
<evidence type="ECO:0000313" key="3">
    <source>
        <dbReference type="EMBL" id="GGQ76225.1"/>
    </source>
</evidence>
<accession>A0A918BKS6</accession>
<protein>
    <recommendedName>
        <fullName evidence="2">Histidine kinase/HSP90-like ATPase domain-containing protein</fullName>
    </recommendedName>
</protein>